<dbReference type="FunFam" id="3.40.50.720:FF:000121">
    <property type="entry name" value="Prostaglandin reductase 2"/>
    <property type="match status" value="1"/>
</dbReference>
<sequence>MSKTIVLKQRPDGTPKNNDFEIINENQPSIKSGEILLKAKYVSVDPYLRGRMRDEESYIEPFKINKPIASTVVAEVVESKNEKYKEGDFLTGMLDWKEYQVHTGGDNLRNVDGDSISLSAYLGVLGLTGLTAYFGLNRIGEPKKGETLLVSGAAGAVGSIVGQIGKIKGLRVIGIAGSDEKVSLLTDQLGFDAAINYNTTDDMAAAIKEYAPDGVDIYFDNVGNYTLDAAMENINRFGRVINCGAISLYNETEQPTGPRLETTLVKKSVKMQGFIVRNFEEDFPEGVQQLSKWLKEGKLKHEETIVEGFDSIPQAFIDLFDGKNKGKMVVEIY</sequence>
<dbReference type="AlphaFoldDB" id="A0A081D8E2"/>
<dbReference type="EMBL" id="BBLG01000001">
    <property type="protein sequence ID" value="GAK75188.1"/>
    <property type="molecule type" value="Genomic_DNA"/>
</dbReference>
<dbReference type="PANTHER" id="PTHR43205">
    <property type="entry name" value="PROSTAGLANDIN REDUCTASE"/>
    <property type="match status" value="1"/>
</dbReference>
<dbReference type="InterPro" id="IPR020843">
    <property type="entry name" value="ER"/>
</dbReference>
<evidence type="ECO:0000256" key="1">
    <source>
        <dbReference type="ARBA" id="ARBA00023002"/>
    </source>
</evidence>
<gene>
    <name evidence="3" type="ORF">JCM19296_766</name>
</gene>
<dbReference type="Pfam" id="PF16884">
    <property type="entry name" value="ADH_N_2"/>
    <property type="match status" value="1"/>
</dbReference>
<dbReference type="InterPro" id="IPR013149">
    <property type="entry name" value="ADH-like_C"/>
</dbReference>
<dbReference type="Gene3D" id="3.90.180.10">
    <property type="entry name" value="Medium-chain alcohol dehydrogenases, catalytic domain"/>
    <property type="match status" value="1"/>
</dbReference>
<dbReference type="Proteomes" id="UP000028980">
    <property type="component" value="Unassembled WGS sequence"/>
</dbReference>
<dbReference type="InterPro" id="IPR011032">
    <property type="entry name" value="GroES-like_sf"/>
</dbReference>
<proteinExistence type="predicted"/>
<dbReference type="Gene3D" id="3.40.50.720">
    <property type="entry name" value="NAD(P)-binding Rossmann-like Domain"/>
    <property type="match status" value="1"/>
</dbReference>
<protein>
    <submittedName>
        <fullName evidence="3">Putative oxidoreductase YncB</fullName>
    </submittedName>
</protein>
<dbReference type="GO" id="GO:0016628">
    <property type="term" value="F:oxidoreductase activity, acting on the CH-CH group of donors, NAD or NADP as acceptor"/>
    <property type="evidence" value="ECO:0007669"/>
    <property type="project" value="InterPro"/>
</dbReference>
<dbReference type="CDD" id="cd05288">
    <property type="entry name" value="PGDH"/>
    <property type="match status" value="1"/>
</dbReference>
<dbReference type="Pfam" id="PF00107">
    <property type="entry name" value="ADH_zinc_N"/>
    <property type="match status" value="1"/>
</dbReference>
<evidence type="ECO:0000259" key="2">
    <source>
        <dbReference type="SMART" id="SM00829"/>
    </source>
</evidence>
<feature type="domain" description="Enoyl reductase (ER)" evidence="2">
    <location>
        <begin position="13"/>
        <end position="330"/>
    </location>
</feature>
<dbReference type="SMART" id="SM00829">
    <property type="entry name" value="PKS_ER"/>
    <property type="match status" value="1"/>
</dbReference>
<keyword evidence="1" id="KW-0560">Oxidoreductase</keyword>
<dbReference type="PANTHER" id="PTHR43205:SF7">
    <property type="entry name" value="PROSTAGLANDIN REDUCTASE 1"/>
    <property type="match status" value="1"/>
</dbReference>
<comment type="caution">
    <text evidence="3">The sequence shown here is derived from an EMBL/GenBank/DDBJ whole genome shotgun (WGS) entry which is preliminary data.</text>
</comment>
<dbReference type="InterPro" id="IPR041694">
    <property type="entry name" value="ADH_N_2"/>
</dbReference>
<reference evidence="3 4" key="1">
    <citation type="journal article" date="2014" name="Genome Announc.">
        <title>Draft Genome Sequences of Marine Flavobacterium Nonlabens Strains NR17, NR24, NR27, NR32, NR33, and Ara13.</title>
        <authorList>
            <person name="Nakanishi M."/>
            <person name="Meirelles P."/>
            <person name="Suzuki R."/>
            <person name="Takatani N."/>
            <person name="Mino S."/>
            <person name="Suda W."/>
            <person name="Oshima K."/>
            <person name="Hattori M."/>
            <person name="Ohkuma M."/>
            <person name="Hosokawa M."/>
            <person name="Miyashita K."/>
            <person name="Thompson F.L."/>
            <person name="Niwa A."/>
            <person name="Sawabe T."/>
            <person name="Sawabe T."/>
        </authorList>
    </citation>
    <scope>NUCLEOTIDE SEQUENCE [LARGE SCALE GENOMIC DNA]</scope>
    <source>
        <strain evidence="4">JCM19296</strain>
    </source>
</reference>
<dbReference type="SUPFAM" id="SSF50129">
    <property type="entry name" value="GroES-like"/>
    <property type="match status" value="2"/>
</dbReference>
<evidence type="ECO:0000313" key="4">
    <source>
        <dbReference type="Proteomes" id="UP000028980"/>
    </source>
</evidence>
<dbReference type="InterPro" id="IPR045010">
    <property type="entry name" value="MDR_fam"/>
</dbReference>
<evidence type="ECO:0000313" key="3">
    <source>
        <dbReference type="EMBL" id="GAK75188.1"/>
    </source>
</evidence>
<dbReference type="SUPFAM" id="SSF51735">
    <property type="entry name" value="NAD(P)-binding Rossmann-fold domains"/>
    <property type="match status" value="1"/>
</dbReference>
<accession>A0A081D8E2</accession>
<organism evidence="3 4">
    <name type="scientific">Nonlabens ulvanivorans</name>
    <name type="common">Persicivirga ulvanivorans</name>
    <dbReference type="NCBI Taxonomy" id="906888"/>
    <lineage>
        <taxon>Bacteria</taxon>
        <taxon>Pseudomonadati</taxon>
        <taxon>Bacteroidota</taxon>
        <taxon>Flavobacteriia</taxon>
        <taxon>Flavobacteriales</taxon>
        <taxon>Flavobacteriaceae</taxon>
        <taxon>Nonlabens</taxon>
    </lineage>
</organism>
<name>A0A081D8E2_NONUL</name>
<dbReference type="InterPro" id="IPR036291">
    <property type="entry name" value="NAD(P)-bd_dom_sf"/>
</dbReference>